<reference evidence="3" key="1">
    <citation type="journal article" date="2017" name="Nat. Commun.">
        <title>The asparagus genome sheds light on the origin and evolution of a young Y chromosome.</title>
        <authorList>
            <person name="Harkess A."/>
            <person name="Zhou J."/>
            <person name="Xu C."/>
            <person name="Bowers J.E."/>
            <person name="Van der Hulst R."/>
            <person name="Ayyampalayam S."/>
            <person name="Mercati F."/>
            <person name="Riccardi P."/>
            <person name="McKain M.R."/>
            <person name="Kakrana A."/>
            <person name="Tang H."/>
            <person name="Ray J."/>
            <person name="Groenendijk J."/>
            <person name="Arikit S."/>
            <person name="Mathioni S.M."/>
            <person name="Nakano M."/>
            <person name="Shan H."/>
            <person name="Telgmann-Rauber A."/>
            <person name="Kanno A."/>
            <person name="Yue Z."/>
            <person name="Chen H."/>
            <person name="Li W."/>
            <person name="Chen Y."/>
            <person name="Xu X."/>
            <person name="Zhang Y."/>
            <person name="Luo S."/>
            <person name="Chen H."/>
            <person name="Gao J."/>
            <person name="Mao Z."/>
            <person name="Pires J.C."/>
            <person name="Luo M."/>
            <person name="Kudrna D."/>
            <person name="Wing R.A."/>
            <person name="Meyers B.C."/>
            <person name="Yi K."/>
            <person name="Kong H."/>
            <person name="Lavrijsen P."/>
            <person name="Sunseri F."/>
            <person name="Falavigna A."/>
            <person name="Ye Y."/>
            <person name="Leebens-Mack J.H."/>
            <person name="Chen G."/>
        </authorList>
    </citation>
    <scope>NUCLEOTIDE SEQUENCE [LARGE SCALE GENOMIC DNA]</scope>
    <source>
        <strain evidence="3">cv. DH0086</strain>
    </source>
</reference>
<evidence type="ECO:0000256" key="1">
    <source>
        <dbReference type="SAM" id="MobiDB-lite"/>
    </source>
</evidence>
<dbReference type="Proteomes" id="UP000243459">
    <property type="component" value="Chromosome 3"/>
</dbReference>
<dbReference type="OMA" id="EAMCITN"/>
<dbReference type="Gramene" id="ONK76227">
    <property type="protein sequence ID" value="ONK76227"/>
    <property type="gene ID" value="A4U43_C03F25340"/>
</dbReference>
<proteinExistence type="predicted"/>
<gene>
    <name evidence="2" type="ORF">A4U43_C03F25340</name>
</gene>
<evidence type="ECO:0000313" key="2">
    <source>
        <dbReference type="EMBL" id="ONK76227.1"/>
    </source>
</evidence>
<dbReference type="OrthoDB" id="2017681at2759"/>
<feature type="compositionally biased region" description="Low complexity" evidence="1">
    <location>
        <begin position="57"/>
        <end position="69"/>
    </location>
</feature>
<dbReference type="AlphaFoldDB" id="A0A5P1FFP8"/>
<dbReference type="EMBL" id="CM007383">
    <property type="protein sequence ID" value="ONK76227.1"/>
    <property type="molecule type" value="Genomic_DNA"/>
</dbReference>
<keyword evidence="3" id="KW-1185">Reference proteome</keyword>
<name>A0A5P1FFP8_ASPOF</name>
<evidence type="ECO:0000313" key="3">
    <source>
        <dbReference type="Proteomes" id="UP000243459"/>
    </source>
</evidence>
<organism evidence="2 3">
    <name type="scientific">Asparagus officinalis</name>
    <name type="common">Garden asparagus</name>
    <dbReference type="NCBI Taxonomy" id="4686"/>
    <lineage>
        <taxon>Eukaryota</taxon>
        <taxon>Viridiplantae</taxon>
        <taxon>Streptophyta</taxon>
        <taxon>Embryophyta</taxon>
        <taxon>Tracheophyta</taxon>
        <taxon>Spermatophyta</taxon>
        <taxon>Magnoliopsida</taxon>
        <taxon>Liliopsida</taxon>
        <taxon>Asparagales</taxon>
        <taxon>Asparagaceae</taxon>
        <taxon>Asparagoideae</taxon>
        <taxon>Asparagus</taxon>
    </lineage>
</organism>
<accession>A0A5P1FFP8</accession>
<protein>
    <submittedName>
        <fullName evidence="2">Uncharacterized protein</fullName>
    </submittedName>
</protein>
<sequence>MALASLSPFLSPLSSLSLSHQALKQSPPPPSSLFLFVTRNPFFSSPSSSTARHSIPNSNNNDSVSSESSSSSFLNEELLRRVSAAKDADQAFDMVVEANGGVVGGEIGNEDCRAIIAAAIDRGNVELGLSVFHAMRAALGQGMSEKISDLDRWSWARPDVRTCSLLVQGLAASLRVSDAIMIITYVSRVGISLGAEVPFGMIVRCPICSIAVAVAQPQQGIQVASCSKCRYQYQLVSGDVMSIDSEVISMDNSAWRRAMTFLKISKGDNPAALHSIVVRTPSGVASTHKFATETVELPAQEGERVTISLAAPSDIFRGTAGLIKLIPRAPGMSPGEPMCLTNHSSGQVSQVLRAPAKDERSFLFNPSILFPALTLLATGDAASGIIDPTLPRLISIVAVASVALEAAVNRIILPELRKLPQRTVDVVALKQQLLSQYDLLQTCIKDLRQAAEKEVWMLARMYQLENKIVAVGEPSYRARRARVKRVRESLENSLLSRIELIESYAKISSMIEIEVEMDSDVLAAEAVSNAESIAEQIQQMMEIENLQERWRIQAEANDEVERLLNSQPMSSELV</sequence>
<dbReference type="PANTHER" id="PTHR37381">
    <property type="entry name" value="PENTATRICOPEPTIDE REPEAT (PPR) SUPERFAMILY PROTEIN"/>
    <property type="match status" value="1"/>
</dbReference>
<dbReference type="PANTHER" id="PTHR37381:SF1">
    <property type="entry name" value="PENTATRICOPEPTIDE REPEAT (PPR) SUPERFAMILY PROTEIN"/>
    <property type="match status" value="1"/>
</dbReference>
<feature type="region of interest" description="Disordered" evidence="1">
    <location>
        <begin position="45"/>
        <end position="69"/>
    </location>
</feature>
<feature type="compositionally biased region" description="Polar residues" evidence="1">
    <location>
        <begin position="45"/>
        <end position="56"/>
    </location>
</feature>